<evidence type="ECO:0000313" key="1">
    <source>
        <dbReference type="EMBL" id="CAG8469668.1"/>
    </source>
</evidence>
<reference evidence="1" key="1">
    <citation type="submission" date="2021-06" db="EMBL/GenBank/DDBJ databases">
        <authorList>
            <person name="Kallberg Y."/>
            <person name="Tangrot J."/>
            <person name="Rosling A."/>
        </authorList>
    </citation>
    <scope>NUCLEOTIDE SEQUENCE</scope>
    <source>
        <strain evidence="1">CL356</strain>
    </source>
</reference>
<comment type="caution">
    <text evidence="1">The sequence shown here is derived from an EMBL/GenBank/DDBJ whole genome shotgun (WGS) entry which is preliminary data.</text>
</comment>
<accession>A0ACA9KFH2</accession>
<dbReference type="EMBL" id="CAJVPT010001833">
    <property type="protein sequence ID" value="CAG8469668.1"/>
    <property type="molecule type" value="Genomic_DNA"/>
</dbReference>
<evidence type="ECO:0000313" key="2">
    <source>
        <dbReference type="Proteomes" id="UP000789525"/>
    </source>
</evidence>
<gene>
    <name evidence="1" type="ORF">ACOLOM_LOCUS1533</name>
</gene>
<sequence length="40" mass="4788">MNPLFDVKDILEYLLTILLKQWCVTINIICTILIDIYKNF</sequence>
<dbReference type="Proteomes" id="UP000789525">
    <property type="component" value="Unassembled WGS sequence"/>
</dbReference>
<protein>
    <submittedName>
        <fullName evidence="1">10696_t:CDS:1</fullName>
    </submittedName>
</protein>
<organism evidence="1 2">
    <name type="scientific">Acaulospora colombiana</name>
    <dbReference type="NCBI Taxonomy" id="27376"/>
    <lineage>
        <taxon>Eukaryota</taxon>
        <taxon>Fungi</taxon>
        <taxon>Fungi incertae sedis</taxon>
        <taxon>Mucoromycota</taxon>
        <taxon>Glomeromycotina</taxon>
        <taxon>Glomeromycetes</taxon>
        <taxon>Diversisporales</taxon>
        <taxon>Acaulosporaceae</taxon>
        <taxon>Acaulospora</taxon>
    </lineage>
</organism>
<proteinExistence type="predicted"/>
<name>A0ACA9KFH2_9GLOM</name>
<keyword evidence="2" id="KW-1185">Reference proteome</keyword>